<accession>A0A166A2Y0</accession>
<evidence type="ECO:0000256" key="2">
    <source>
        <dbReference type="ARBA" id="ARBA00022771"/>
    </source>
</evidence>
<reference evidence="8" key="2">
    <citation type="submission" date="2022-03" db="EMBL/GenBank/DDBJ databases">
        <title>Draft title - Genomic analysis of global carrot germplasm unveils the trajectory of domestication and the origin of high carotenoid orange carrot.</title>
        <authorList>
            <person name="Iorizzo M."/>
            <person name="Ellison S."/>
            <person name="Senalik D."/>
            <person name="Macko-Podgorni A."/>
            <person name="Grzebelus D."/>
            <person name="Bostan H."/>
            <person name="Rolling W."/>
            <person name="Curaba J."/>
            <person name="Simon P."/>
        </authorList>
    </citation>
    <scope>NUCLEOTIDE SEQUENCE</scope>
    <source>
        <tissue evidence="8">Leaf</tissue>
    </source>
</reference>
<protein>
    <recommendedName>
        <fullName evidence="6">RING-type domain-containing protein</fullName>
    </recommendedName>
</protein>
<evidence type="ECO:0000313" key="8">
    <source>
        <dbReference type="EMBL" id="WOG91413.1"/>
    </source>
</evidence>
<proteinExistence type="predicted"/>
<dbReference type="EMBL" id="LNRQ01000003">
    <property type="protein sequence ID" value="KZN00679.1"/>
    <property type="molecule type" value="Genomic_DNA"/>
</dbReference>
<dbReference type="SUPFAM" id="SSF57850">
    <property type="entry name" value="RING/U-box"/>
    <property type="match status" value="1"/>
</dbReference>
<gene>
    <name evidence="7" type="ORF">DCAR_009433</name>
    <name evidence="8" type="ORF">DCAR_0310662</name>
</gene>
<evidence type="ECO:0000313" key="7">
    <source>
        <dbReference type="EMBL" id="KZN00679.1"/>
    </source>
</evidence>
<feature type="region of interest" description="Disordered" evidence="5">
    <location>
        <begin position="47"/>
        <end position="70"/>
    </location>
</feature>
<dbReference type="AlphaFoldDB" id="A0A166A2Y0"/>
<dbReference type="PROSITE" id="PS50089">
    <property type="entry name" value="ZF_RING_2"/>
    <property type="match status" value="1"/>
</dbReference>
<dbReference type="GO" id="GO:0140082">
    <property type="term" value="F:SUMO-ubiquitin ligase activity"/>
    <property type="evidence" value="ECO:0007669"/>
    <property type="project" value="TreeGrafter"/>
</dbReference>
<feature type="compositionally biased region" description="Polar residues" evidence="5">
    <location>
        <begin position="116"/>
        <end position="130"/>
    </location>
</feature>
<keyword evidence="2 4" id="KW-0863">Zinc-finger</keyword>
<sequence>MSKFALLPAYWCSTARAVCNHFRYIRGHMRRTTLNVQTLVHTESPVSLNIQQEGSRPVGTHAQPESSHARISQIPMPPQIHDEAADDDDVIISSAREFEQARRKKNRRRNHRRTLNSEGQSTKSSPNNLSKRIRGPSNLEIENAWSAPQKKLEFTCPVCLGPIVQEMSTKCGHVFCKDCITQSTATQGKCPVCRTKISMKDSIKIYLPMAS</sequence>
<dbReference type="Gramene" id="KZN00679">
    <property type="protein sequence ID" value="KZN00679"/>
    <property type="gene ID" value="DCAR_009433"/>
</dbReference>
<organism evidence="7">
    <name type="scientific">Daucus carota subsp. sativus</name>
    <name type="common">Carrot</name>
    <dbReference type="NCBI Taxonomy" id="79200"/>
    <lineage>
        <taxon>Eukaryota</taxon>
        <taxon>Viridiplantae</taxon>
        <taxon>Streptophyta</taxon>
        <taxon>Embryophyta</taxon>
        <taxon>Tracheophyta</taxon>
        <taxon>Spermatophyta</taxon>
        <taxon>Magnoliopsida</taxon>
        <taxon>eudicotyledons</taxon>
        <taxon>Gunneridae</taxon>
        <taxon>Pentapetalae</taxon>
        <taxon>asterids</taxon>
        <taxon>campanulids</taxon>
        <taxon>Apiales</taxon>
        <taxon>Apiaceae</taxon>
        <taxon>Apioideae</taxon>
        <taxon>Scandiceae</taxon>
        <taxon>Daucinae</taxon>
        <taxon>Daucus</taxon>
        <taxon>Daucus sect. Daucus</taxon>
    </lineage>
</organism>
<keyword evidence="9" id="KW-1185">Reference proteome</keyword>
<dbReference type="PANTHER" id="PTHR47094:SF1">
    <property type="entry name" value="RING-TYPE E3 UBIQUITIN TRANSFERASE"/>
    <property type="match status" value="1"/>
</dbReference>
<dbReference type="Gene3D" id="3.30.40.10">
    <property type="entry name" value="Zinc/RING finger domain, C3HC4 (zinc finger)"/>
    <property type="match status" value="1"/>
</dbReference>
<dbReference type="SMART" id="SM00184">
    <property type="entry name" value="RING"/>
    <property type="match status" value="1"/>
</dbReference>
<dbReference type="EMBL" id="CP093345">
    <property type="protein sequence ID" value="WOG91413.1"/>
    <property type="molecule type" value="Genomic_DNA"/>
</dbReference>
<dbReference type="PANTHER" id="PTHR47094">
    <property type="entry name" value="ELFLESS, ISOFORM B"/>
    <property type="match status" value="1"/>
</dbReference>
<feature type="compositionally biased region" description="Basic residues" evidence="5">
    <location>
        <begin position="102"/>
        <end position="114"/>
    </location>
</feature>
<dbReference type="STRING" id="79200.A0A166A2Y0"/>
<dbReference type="GO" id="GO:0006511">
    <property type="term" value="P:ubiquitin-dependent protein catabolic process"/>
    <property type="evidence" value="ECO:0007669"/>
    <property type="project" value="TreeGrafter"/>
</dbReference>
<evidence type="ECO:0000256" key="3">
    <source>
        <dbReference type="ARBA" id="ARBA00022833"/>
    </source>
</evidence>
<dbReference type="GO" id="GO:0008270">
    <property type="term" value="F:zinc ion binding"/>
    <property type="evidence" value="ECO:0007669"/>
    <property type="project" value="UniProtKB-KW"/>
</dbReference>
<keyword evidence="3" id="KW-0862">Zinc</keyword>
<feature type="region of interest" description="Disordered" evidence="5">
    <location>
        <begin position="98"/>
        <end position="135"/>
    </location>
</feature>
<dbReference type="Proteomes" id="UP000077755">
    <property type="component" value="Chromosome 3"/>
</dbReference>
<dbReference type="KEGG" id="dcr:108213389"/>
<dbReference type="OrthoDB" id="6105938at2759"/>
<reference evidence="7" key="1">
    <citation type="journal article" date="2016" name="Nat. Genet.">
        <title>A high-quality carrot genome assembly provides new insights into carotenoid accumulation and asterid genome evolution.</title>
        <authorList>
            <person name="Iorizzo M."/>
            <person name="Ellison S."/>
            <person name="Senalik D."/>
            <person name="Zeng P."/>
            <person name="Satapoomin P."/>
            <person name="Huang J."/>
            <person name="Bowman M."/>
            <person name="Iovene M."/>
            <person name="Sanseverino W."/>
            <person name="Cavagnaro P."/>
            <person name="Yildiz M."/>
            <person name="Macko-Podgorni A."/>
            <person name="Moranska E."/>
            <person name="Grzebelus E."/>
            <person name="Grzebelus D."/>
            <person name="Ashrafi H."/>
            <person name="Zheng Z."/>
            <person name="Cheng S."/>
            <person name="Spooner D."/>
            <person name="Van Deynze A."/>
            <person name="Simon P."/>
        </authorList>
    </citation>
    <scope>NUCLEOTIDE SEQUENCE [LARGE SCALE GENOMIC DNA]</scope>
    <source>
        <tissue evidence="7">Leaf</tissue>
    </source>
</reference>
<dbReference type="Pfam" id="PF13923">
    <property type="entry name" value="zf-C3HC4_2"/>
    <property type="match status" value="1"/>
</dbReference>
<name>A0A166A2Y0_DAUCS</name>
<dbReference type="GO" id="GO:0032183">
    <property type="term" value="F:SUMO binding"/>
    <property type="evidence" value="ECO:0007669"/>
    <property type="project" value="TreeGrafter"/>
</dbReference>
<dbReference type="GO" id="GO:0033768">
    <property type="term" value="C:SUMO-targeted ubiquitin ligase complex"/>
    <property type="evidence" value="ECO:0007669"/>
    <property type="project" value="TreeGrafter"/>
</dbReference>
<dbReference type="GO" id="GO:0061630">
    <property type="term" value="F:ubiquitin protein ligase activity"/>
    <property type="evidence" value="ECO:0007669"/>
    <property type="project" value="InterPro"/>
</dbReference>
<dbReference type="InterPro" id="IPR001841">
    <property type="entry name" value="Znf_RING"/>
</dbReference>
<evidence type="ECO:0000313" key="9">
    <source>
        <dbReference type="Proteomes" id="UP000077755"/>
    </source>
</evidence>
<evidence type="ECO:0000259" key="6">
    <source>
        <dbReference type="PROSITE" id="PS50089"/>
    </source>
</evidence>
<keyword evidence="1" id="KW-0479">Metal-binding</keyword>
<dbReference type="InterPro" id="IPR049627">
    <property type="entry name" value="SLX8"/>
</dbReference>
<evidence type="ECO:0000256" key="1">
    <source>
        <dbReference type="ARBA" id="ARBA00022723"/>
    </source>
</evidence>
<evidence type="ECO:0000256" key="5">
    <source>
        <dbReference type="SAM" id="MobiDB-lite"/>
    </source>
</evidence>
<feature type="domain" description="RING-type" evidence="6">
    <location>
        <begin position="156"/>
        <end position="194"/>
    </location>
</feature>
<dbReference type="InterPro" id="IPR017907">
    <property type="entry name" value="Znf_RING_CS"/>
</dbReference>
<dbReference type="PROSITE" id="PS00518">
    <property type="entry name" value="ZF_RING_1"/>
    <property type="match status" value="1"/>
</dbReference>
<dbReference type="InterPro" id="IPR013083">
    <property type="entry name" value="Znf_RING/FYVE/PHD"/>
</dbReference>
<evidence type="ECO:0000256" key="4">
    <source>
        <dbReference type="PROSITE-ProRule" id="PRU00175"/>
    </source>
</evidence>